<keyword evidence="8" id="KW-0274">FAD</keyword>
<reference evidence="13" key="1">
    <citation type="submission" date="2016-10" db="EMBL/GenBank/DDBJ databases">
        <authorList>
            <person name="Varghese N."/>
            <person name="Submissions S."/>
        </authorList>
    </citation>
    <scope>NUCLEOTIDE SEQUENCE [LARGE SCALE GENOMIC DNA]</scope>
    <source>
        <strain evidence="13">DSM 217</strain>
    </source>
</reference>
<comment type="cofactor">
    <cofactor evidence="1">
        <name>Mg(2+)</name>
        <dbReference type="ChEBI" id="CHEBI:18420"/>
    </cofactor>
</comment>
<accession>A0A1H2X4X0</accession>
<protein>
    <recommendedName>
        <fullName evidence="4">FAD:protein FMN transferase</fullName>
        <ecNumber evidence="3">2.7.1.180</ecNumber>
    </recommendedName>
    <alternativeName>
        <fullName evidence="10">Flavin transferase</fullName>
    </alternativeName>
</protein>
<dbReference type="Pfam" id="PF02424">
    <property type="entry name" value="ApbE"/>
    <property type="match status" value="1"/>
</dbReference>
<evidence type="ECO:0000313" key="13">
    <source>
        <dbReference type="Proteomes" id="UP000198816"/>
    </source>
</evidence>
<evidence type="ECO:0000256" key="6">
    <source>
        <dbReference type="ARBA" id="ARBA00022679"/>
    </source>
</evidence>
<dbReference type="Proteomes" id="UP000198816">
    <property type="component" value="Unassembled WGS sequence"/>
</dbReference>
<sequence>MNLWGFGPDAHPFRVPDQQTIDETRARVGHDKLDVRDQPPALRKDHPELYVDLSAIAKGYGVDQIADLLNRLGVTAYLAEIGGELKAKGTKPGDQPWRIAIERPDATSRTVYRIVALKDGAMATSGDYRNFYEQDGHLDSHTIDPATGRPVADALATTFLVLGPERGVSLAESLGIGAFFVSRAGEDYAHSATSAFEASVSAKDPQ</sequence>
<dbReference type="PANTHER" id="PTHR30040">
    <property type="entry name" value="THIAMINE BIOSYNTHESIS LIPOPROTEIN APBE"/>
    <property type="match status" value="1"/>
</dbReference>
<dbReference type="AlphaFoldDB" id="A0A1H2X4X0"/>
<keyword evidence="7" id="KW-0479">Metal-binding</keyword>
<dbReference type="InterPro" id="IPR024932">
    <property type="entry name" value="ApbE"/>
</dbReference>
<name>A0A1H2X4X0_THIRO</name>
<evidence type="ECO:0000313" key="12">
    <source>
        <dbReference type="EMBL" id="SDW87953.1"/>
    </source>
</evidence>
<evidence type="ECO:0000256" key="5">
    <source>
        <dbReference type="ARBA" id="ARBA00022630"/>
    </source>
</evidence>
<keyword evidence="12" id="KW-0449">Lipoprotein</keyword>
<evidence type="ECO:0000256" key="2">
    <source>
        <dbReference type="ARBA" id="ARBA00008282"/>
    </source>
</evidence>
<dbReference type="STRING" id="1058.SAMN05421783_11020"/>
<dbReference type="GO" id="GO:0046872">
    <property type="term" value="F:metal ion binding"/>
    <property type="evidence" value="ECO:0007669"/>
    <property type="project" value="UniProtKB-KW"/>
</dbReference>
<gene>
    <name evidence="12" type="ORF">SAMN05421783_11020</name>
</gene>
<evidence type="ECO:0000256" key="7">
    <source>
        <dbReference type="ARBA" id="ARBA00022723"/>
    </source>
</evidence>
<proteinExistence type="inferred from homology"/>
<dbReference type="EMBL" id="FNNZ01000010">
    <property type="protein sequence ID" value="SDW87953.1"/>
    <property type="molecule type" value="Genomic_DNA"/>
</dbReference>
<evidence type="ECO:0000256" key="1">
    <source>
        <dbReference type="ARBA" id="ARBA00001946"/>
    </source>
</evidence>
<dbReference type="SUPFAM" id="SSF143631">
    <property type="entry name" value="ApbE-like"/>
    <property type="match status" value="1"/>
</dbReference>
<keyword evidence="5" id="KW-0285">Flavoprotein</keyword>
<evidence type="ECO:0000256" key="4">
    <source>
        <dbReference type="ARBA" id="ARBA00016337"/>
    </source>
</evidence>
<dbReference type="PANTHER" id="PTHR30040:SF2">
    <property type="entry name" value="FAD:PROTEIN FMN TRANSFERASE"/>
    <property type="match status" value="1"/>
</dbReference>
<keyword evidence="6" id="KW-0808">Transferase</keyword>
<keyword evidence="13" id="KW-1185">Reference proteome</keyword>
<dbReference type="GO" id="GO:0016740">
    <property type="term" value="F:transferase activity"/>
    <property type="evidence" value="ECO:0007669"/>
    <property type="project" value="UniProtKB-KW"/>
</dbReference>
<keyword evidence="9" id="KW-0460">Magnesium</keyword>
<dbReference type="EC" id="2.7.1.180" evidence="3"/>
<comment type="catalytic activity">
    <reaction evidence="11">
        <text>L-threonyl-[protein] + FAD = FMN-L-threonyl-[protein] + AMP + H(+)</text>
        <dbReference type="Rhea" id="RHEA:36847"/>
        <dbReference type="Rhea" id="RHEA-COMP:11060"/>
        <dbReference type="Rhea" id="RHEA-COMP:11061"/>
        <dbReference type="ChEBI" id="CHEBI:15378"/>
        <dbReference type="ChEBI" id="CHEBI:30013"/>
        <dbReference type="ChEBI" id="CHEBI:57692"/>
        <dbReference type="ChEBI" id="CHEBI:74257"/>
        <dbReference type="ChEBI" id="CHEBI:456215"/>
        <dbReference type="EC" id="2.7.1.180"/>
    </reaction>
</comment>
<dbReference type="Gene3D" id="3.10.520.10">
    <property type="entry name" value="ApbE-like domains"/>
    <property type="match status" value="1"/>
</dbReference>
<comment type="similarity">
    <text evidence="2">Belongs to the ApbE family.</text>
</comment>
<evidence type="ECO:0000256" key="3">
    <source>
        <dbReference type="ARBA" id="ARBA00011955"/>
    </source>
</evidence>
<evidence type="ECO:0000256" key="11">
    <source>
        <dbReference type="ARBA" id="ARBA00048540"/>
    </source>
</evidence>
<evidence type="ECO:0000256" key="9">
    <source>
        <dbReference type="ARBA" id="ARBA00022842"/>
    </source>
</evidence>
<organism evidence="12 13">
    <name type="scientific">Thiocapsa roseopersicina</name>
    <dbReference type="NCBI Taxonomy" id="1058"/>
    <lineage>
        <taxon>Bacteria</taxon>
        <taxon>Pseudomonadati</taxon>
        <taxon>Pseudomonadota</taxon>
        <taxon>Gammaproteobacteria</taxon>
        <taxon>Chromatiales</taxon>
        <taxon>Chromatiaceae</taxon>
        <taxon>Thiocapsa</taxon>
    </lineage>
</organism>
<dbReference type="InterPro" id="IPR003374">
    <property type="entry name" value="ApbE-like_sf"/>
</dbReference>
<evidence type="ECO:0000256" key="8">
    <source>
        <dbReference type="ARBA" id="ARBA00022827"/>
    </source>
</evidence>
<evidence type="ECO:0000256" key="10">
    <source>
        <dbReference type="ARBA" id="ARBA00031306"/>
    </source>
</evidence>